<evidence type="ECO:0000313" key="8">
    <source>
        <dbReference type="EMBL" id="CBK98237.1"/>
    </source>
</evidence>
<dbReference type="EMBL" id="FP929045">
    <property type="protein sequence ID" value="CBK98237.1"/>
    <property type="molecule type" value="Genomic_DNA"/>
</dbReference>
<organism evidence="8 9">
    <name type="scientific">Faecalibacterium prausnitzii L2-6</name>
    <dbReference type="NCBI Taxonomy" id="718252"/>
    <lineage>
        <taxon>Bacteria</taxon>
        <taxon>Bacillati</taxon>
        <taxon>Bacillota</taxon>
        <taxon>Clostridia</taxon>
        <taxon>Eubacteriales</taxon>
        <taxon>Oscillospiraceae</taxon>
        <taxon>Faecalibacterium</taxon>
    </lineage>
</organism>
<feature type="binding site" evidence="5">
    <location>
        <begin position="109"/>
        <end position="112"/>
    </location>
    <ligand>
        <name>(6S)-5,6,7,8-tetrahydrofolate</name>
        <dbReference type="ChEBI" id="CHEBI:57453"/>
    </ligand>
</feature>
<keyword evidence="9" id="KW-1185">Reference proteome</keyword>
<evidence type="ECO:0000256" key="5">
    <source>
        <dbReference type="HAMAP-Rule" id="MF_00182"/>
    </source>
</evidence>
<dbReference type="FunFam" id="3.40.50.12230:FF:000001">
    <property type="entry name" value="Methionyl-tRNA formyltransferase"/>
    <property type="match status" value="1"/>
</dbReference>
<dbReference type="GO" id="GO:0005829">
    <property type="term" value="C:cytosol"/>
    <property type="evidence" value="ECO:0007669"/>
    <property type="project" value="TreeGrafter"/>
</dbReference>
<dbReference type="EC" id="2.1.2.9" evidence="2 5"/>
<evidence type="ECO:0000259" key="7">
    <source>
        <dbReference type="Pfam" id="PF02911"/>
    </source>
</evidence>
<dbReference type="PANTHER" id="PTHR11138:SF5">
    <property type="entry name" value="METHIONYL-TRNA FORMYLTRANSFERASE, MITOCHONDRIAL"/>
    <property type="match status" value="1"/>
</dbReference>
<feature type="domain" description="Formyl transferase C-terminal" evidence="7">
    <location>
        <begin position="204"/>
        <end position="298"/>
    </location>
</feature>
<dbReference type="HAMAP" id="MF_00182">
    <property type="entry name" value="Formyl_trans"/>
    <property type="match status" value="1"/>
</dbReference>
<dbReference type="InterPro" id="IPR011034">
    <property type="entry name" value="Formyl_transferase-like_C_sf"/>
</dbReference>
<name>D4K3Z4_9FIRM</name>
<dbReference type="SUPFAM" id="SSF50486">
    <property type="entry name" value="FMT C-terminal domain-like"/>
    <property type="match status" value="1"/>
</dbReference>
<gene>
    <name evidence="5" type="primary">fmt</name>
    <name evidence="8" type="ORF">FP2_06080</name>
</gene>
<comment type="similarity">
    <text evidence="1 5">Belongs to the Fmt family.</text>
</comment>
<dbReference type="PROSITE" id="PS00373">
    <property type="entry name" value="GART"/>
    <property type="match status" value="1"/>
</dbReference>
<dbReference type="RefSeq" id="WP_015563976.1">
    <property type="nucleotide sequence ID" value="NC_021042.1"/>
</dbReference>
<dbReference type="KEGG" id="fpr:FP2_06080"/>
<keyword evidence="3 5" id="KW-0808">Transferase</keyword>
<dbReference type="GO" id="GO:0004479">
    <property type="term" value="F:methionyl-tRNA formyltransferase activity"/>
    <property type="evidence" value="ECO:0007669"/>
    <property type="project" value="UniProtKB-UniRule"/>
</dbReference>
<dbReference type="AlphaFoldDB" id="D4K3Z4"/>
<accession>D4K3Z4</accession>
<dbReference type="InterPro" id="IPR044135">
    <property type="entry name" value="Met-tRNA-FMT_C"/>
</dbReference>
<comment type="function">
    <text evidence="5">Attaches a formyl group to the free amino group of methionyl-tRNA(fMet). The formyl group appears to play a dual role in the initiator identity of N-formylmethionyl-tRNA by promoting its recognition by IF2 and preventing the misappropriation of this tRNA by the elongation apparatus.</text>
</comment>
<dbReference type="NCBIfam" id="TIGR00460">
    <property type="entry name" value="fmt"/>
    <property type="match status" value="1"/>
</dbReference>
<dbReference type="InterPro" id="IPR005794">
    <property type="entry name" value="Fmt"/>
</dbReference>
<dbReference type="eggNOG" id="COG0223">
    <property type="taxonomic scope" value="Bacteria"/>
</dbReference>
<feature type="domain" description="Formyl transferase N-terminal" evidence="6">
    <location>
        <begin position="1"/>
        <end position="179"/>
    </location>
</feature>
<reference evidence="8 9" key="2">
    <citation type="submission" date="2010-03" db="EMBL/GenBank/DDBJ databases">
        <authorList>
            <person name="Pajon A."/>
        </authorList>
    </citation>
    <scope>NUCLEOTIDE SEQUENCE [LARGE SCALE GENOMIC DNA]</scope>
    <source>
        <strain evidence="9">L2-6</strain>
    </source>
</reference>
<reference evidence="8 9" key="1">
    <citation type="submission" date="2010-03" db="EMBL/GenBank/DDBJ databases">
        <title>The genome sequence of Faecalibacterium prausnitzii L2/6.</title>
        <authorList>
            <consortium name="metaHIT consortium -- http://www.metahit.eu/"/>
            <person name="Pajon A."/>
            <person name="Turner K."/>
            <person name="Parkhill J."/>
            <person name="Duncan S."/>
            <person name="Flint H."/>
        </authorList>
    </citation>
    <scope>NUCLEOTIDE SEQUENCE [LARGE SCALE GENOMIC DNA]</scope>
    <source>
        <strain evidence="9">L2-6</strain>
    </source>
</reference>
<dbReference type="Gene3D" id="3.40.50.12230">
    <property type="match status" value="1"/>
</dbReference>
<dbReference type="SUPFAM" id="SSF53328">
    <property type="entry name" value="Formyltransferase"/>
    <property type="match status" value="1"/>
</dbReference>
<comment type="catalytic activity">
    <reaction evidence="5">
        <text>L-methionyl-tRNA(fMet) + (6R)-10-formyltetrahydrofolate = N-formyl-L-methionyl-tRNA(fMet) + (6S)-5,6,7,8-tetrahydrofolate + H(+)</text>
        <dbReference type="Rhea" id="RHEA:24380"/>
        <dbReference type="Rhea" id="RHEA-COMP:9952"/>
        <dbReference type="Rhea" id="RHEA-COMP:9953"/>
        <dbReference type="ChEBI" id="CHEBI:15378"/>
        <dbReference type="ChEBI" id="CHEBI:57453"/>
        <dbReference type="ChEBI" id="CHEBI:78530"/>
        <dbReference type="ChEBI" id="CHEBI:78844"/>
        <dbReference type="ChEBI" id="CHEBI:195366"/>
        <dbReference type="EC" id="2.1.2.9"/>
    </reaction>
</comment>
<evidence type="ECO:0000256" key="2">
    <source>
        <dbReference type="ARBA" id="ARBA00012261"/>
    </source>
</evidence>
<evidence type="ECO:0000313" key="9">
    <source>
        <dbReference type="Proteomes" id="UP000008804"/>
    </source>
</evidence>
<evidence type="ECO:0000256" key="4">
    <source>
        <dbReference type="ARBA" id="ARBA00022917"/>
    </source>
</evidence>
<dbReference type="InterPro" id="IPR041711">
    <property type="entry name" value="Met-tRNA-FMT_N"/>
</dbReference>
<sequence>MRILFMGTPDIAADCLKALYEAGHDICGVYTRRDKPVGRKQVLTAPPVKEVALAHGTPVFQPRTLRDGGEDENIRALAPELIVVVAYGCILPKSVLEAPKYGCINLHVSLLPKYRGSAPVQWAVLNGDAETGVSIMQMDEGLDTGDVLACERIAIDPEETSGQLFDRVTAVGARVLCETLPAIAAGTLRAEPQARENASTAPMLSKEMAQFQLTDSADHIHNWVRGMNPWPGAWFVTAGGRKVKVMECRVAESHGEAAGTVLATKPLTVACGEGAIQLLHVVPEGKKPMDGTSFAAGLRLKAGDSL</sequence>
<dbReference type="STRING" id="718252.FP2_06080"/>
<protein>
    <recommendedName>
        <fullName evidence="2 5">Methionyl-tRNA formyltransferase</fullName>
        <ecNumber evidence="2 5">2.1.2.9</ecNumber>
    </recommendedName>
</protein>
<dbReference type="Pfam" id="PF00551">
    <property type="entry name" value="Formyl_trans_N"/>
    <property type="match status" value="1"/>
</dbReference>
<proteinExistence type="inferred from homology"/>
<dbReference type="InterPro" id="IPR001555">
    <property type="entry name" value="GART_AS"/>
</dbReference>
<dbReference type="InterPro" id="IPR002376">
    <property type="entry name" value="Formyl_transf_N"/>
</dbReference>
<dbReference type="CDD" id="cd08646">
    <property type="entry name" value="FMT_core_Met-tRNA-FMT_N"/>
    <property type="match status" value="1"/>
</dbReference>
<dbReference type="PATRIC" id="fig|718252.3.peg.1821"/>
<dbReference type="CDD" id="cd08704">
    <property type="entry name" value="Met_tRNA_FMT_C"/>
    <property type="match status" value="1"/>
</dbReference>
<evidence type="ECO:0000256" key="1">
    <source>
        <dbReference type="ARBA" id="ARBA00010699"/>
    </source>
</evidence>
<dbReference type="Pfam" id="PF02911">
    <property type="entry name" value="Formyl_trans_C"/>
    <property type="match status" value="1"/>
</dbReference>
<evidence type="ECO:0000256" key="3">
    <source>
        <dbReference type="ARBA" id="ARBA00022679"/>
    </source>
</evidence>
<dbReference type="PANTHER" id="PTHR11138">
    <property type="entry name" value="METHIONYL-TRNA FORMYLTRANSFERASE"/>
    <property type="match status" value="1"/>
</dbReference>
<dbReference type="InterPro" id="IPR036477">
    <property type="entry name" value="Formyl_transf_N_sf"/>
</dbReference>
<keyword evidence="4 5" id="KW-0648">Protein biosynthesis</keyword>
<evidence type="ECO:0000259" key="6">
    <source>
        <dbReference type="Pfam" id="PF00551"/>
    </source>
</evidence>
<dbReference type="Proteomes" id="UP000008804">
    <property type="component" value="Chromosome"/>
</dbReference>
<dbReference type="InterPro" id="IPR005793">
    <property type="entry name" value="Formyl_trans_C"/>
</dbReference>
<dbReference type="HOGENOM" id="CLU_033347_1_1_9"/>